<keyword evidence="1" id="KW-1133">Transmembrane helix</keyword>
<accession>A0A7K4MPF1</accession>
<proteinExistence type="predicted"/>
<comment type="caution">
    <text evidence="2">The sequence shown here is derived from an EMBL/GenBank/DDBJ whole genome shotgun (WGS) entry which is preliminary data.</text>
</comment>
<keyword evidence="1" id="KW-0812">Transmembrane</keyword>
<dbReference type="Proteomes" id="UP000523105">
    <property type="component" value="Unassembled WGS sequence"/>
</dbReference>
<dbReference type="EMBL" id="JACASV010000026">
    <property type="protein sequence ID" value="NWJ43460.1"/>
    <property type="molecule type" value="Genomic_DNA"/>
</dbReference>
<gene>
    <name evidence="2" type="ORF">HX837_04535</name>
</gene>
<dbReference type="InterPro" id="IPR045936">
    <property type="entry name" value="DUF6356"/>
</dbReference>
<dbReference type="Pfam" id="PF19883">
    <property type="entry name" value="DUF6356"/>
    <property type="match status" value="1"/>
</dbReference>
<name>A0A7K4MPF1_9ARCH</name>
<evidence type="ECO:0000313" key="3">
    <source>
        <dbReference type="Proteomes" id="UP000523105"/>
    </source>
</evidence>
<evidence type="ECO:0000313" key="2">
    <source>
        <dbReference type="EMBL" id="NWJ43460.1"/>
    </source>
</evidence>
<sequence>MGYPKKDREVLKQDGMGYWKHLICQLCIIWTLFKMIIAMFIHGLLPRCFPTYFANELKKLHKRWIHDEWIKESKNEEG</sequence>
<reference evidence="2 3" key="1">
    <citation type="journal article" date="2019" name="Environ. Microbiol.">
        <title>Genomics insights into ecotype formation of ammonia-oxidizing archaea in the deep ocean.</title>
        <authorList>
            <person name="Wang Y."/>
            <person name="Huang J.M."/>
            <person name="Cui G.J."/>
            <person name="Nunoura T."/>
            <person name="Takaki Y."/>
            <person name="Li W.L."/>
            <person name="Li J."/>
            <person name="Gao Z.M."/>
            <person name="Takai K."/>
            <person name="Zhang A.Q."/>
            <person name="Stepanauskas R."/>
        </authorList>
    </citation>
    <scope>NUCLEOTIDE SEQUENCE [LARGE SCALE GENOMIC DNA]</scope>
    <source>
        <strain evidence="2 3">L15b</strain>
    </source>
</reference>
<evidence type="ECO:0000256" key="1">
    <source>
        <dbReference type="SAM" id="Phobius"/>
    </source>
</evidence>
<organism evidence="2 3">
    <name type="scientific">Marine Group I thaumarchaeote</name>
    <dbReference type="NCBI Taxonomy" id="2511932"/>
    <lineage>
        <taxon>Archaea</taxon>
        <taxon>Nitrososphaerota</taxon>
        <taxon>Marine Group I</taxon>
    </lineage>
</organism>
<dbReference type="AlphaFoldDB" id="A0A7K4MPF1"/>
<feature type="transmembrane region" description="Helical" evidence="1">
    <location>
        <begin position="21"/>
        <end position="45"/>
    </location>
</feature>
<protein>
    <submittedName>
        <fullName evidence="2">Uncharacterized protein</fullName>
    </submittedName>
</protein>
<keyword evidence="1" id="KW-0472">Membrane</keyword>